<name>A0AAN6H552_9PEZI</name>
<dbReference type="GO" id="GO:0046872">
    <property type="term" value="F:metal ion binding"/>
    <property type="evidence" value="ECO:0007669"/>
    <property type="project" value="UniProtKB-KW"/>
</dbReference>
<evidence type="ECO:0008006" key="9">
    <source>
        <dbReference type="Google" id="ProtNLM"/>
    </source>
</evidence>
<organism evidence="7 8">
    <name type="scientific">Friedmanniomyces endolithicus</name>
    <dbReference type="NCBI Taxonomy" id="329885"/>
    <lineage>
        <taxon>Eukaryota</taxon>
        <taxon>Fungi</taxon>
        <taxon>Dikarya</taxon>
        <taxon>Ascomycota</taxon>
        <taxon>Pezizomycotina</taxon>
        <taxon>Dothideomycetes</taxon>
        <taxon>Dothideomycetidae</taxon>
        <taxon>Mycosphaerellales</taxon>
        <taxon>Teratosphaeriaceae</taxon>
        <taxon>Friedmanniomyces</taxon>
    </lineage>
</organism>
<keyword evidence="2 5" id="KW-0479">Metal-binding</keyword>
<protein>
    <recommendedName>
        <fullName evidence="9">Dioxygenase</fullName>
    </recommendedName>
</protein>
<feature type="binding site" evidence="5">
    <location>
        <position position="339"/>
    </location>
    <ligand>
        <name>Fe cation</name>
        <dbReference type="ChEBI" id="CHEBI:24875"/>
        <note>catalytic</note>
    </ligand>
</feature>
<dbReference type="Proteomes" id="UP001175353">
    <property type="component" value="Unassembled WGS sequence"/>
</dbReference>
<reference evidence="7" key="1">
    <citation type="submission" date="2023-06" db="EMBL/GenBank/DDBJ databases">
        <title>Black Yeasts Isolated from many extreme environments.</title>
        <authorList>
            <person name="Coleine C."/>
            <person name="Stajich J.E."/>
            <person name="Selbmann L."/>
        </authorList>
    </citation>
    <scope>NUCLEOTIDE SEQUENCE</scope>
    <source>
        <strain evidence="7">CCFEE 5200</strain>
    </source>
</reference>
<feature type="chain" id="PRO_5042911559" description="Dioxygenase" evidence="6">
    <location>
        <begin position="22"/>
        <end position="545"/>
    </location>
</feature>
<dbReference type="GO" id="GO:0016121">
    <property type="term" value="P:carotene catabolic process"/>
    <property type="evidence" value="ECO:0007669"/>
    <property type="project" value="TreeGrafter"/>
</dbReference>
<dbReference type="EMBL" id="JAUJLE010000459">
    <property type="protein sequence ID" value="KAK0955723.1"/>
    <property type="molecule type" value="Genomic_DNA"/>
</dbReference>
<keyword evidence="6" id="KW-0732">Signal</keyword>
<dbReference type="GO" id="GO:0010436">
    <property type="term" value="F:carotenoid dioxygenase activity"/>
    <property type="evidence" value="ECO:0007669"/>
    <property type="project" value="TreeGrafter"/>
</dbReference>
<gene>
    <name evidence="7" type="ORF">LTR91_022715</name>
</gene>
<evidence type="ECO:0000313" key="8">
    <source>
        <dbReference type="Proteomes" id="UP001175353"/>
    </source>
</evidence>
<evidence type="ECO:0000313" key="7">
    <source>
        <dbReference type="EMBL" id="KAK0955723.1"/>
    </source>
</evidence>
<feature type="binding site" evidence="5">
    <location>
        <position position="541"/>
    </location>
    <ligand>
        <name>Fe cation</name>
        <dbReference type="ChEBI" id="CHEBI:24875"/>
        <note>catalytic</note>
    </ligand>
</feature>
<dbReference type="InterPro" id="IPR004294">
    <property type="entry name" value="Carotenoid_Oase"/>
</dbReference>
<evidence type="ECO:0000256" key="2">
    <source>
        <dbReference type="ARBA" id="ARBA00022723"/>
    </source>
</evidence>
<proteinExistence type="inferred from homology"/>
<keyword evidence="8" id="KW-1185">Reference proteome</keyword>
<comment type="cofactor">
    <cofactor evidence="5">
        <name>Fe(2+)</name>
        <dbReference type="ChEBI" id="CHEBI:29033"/>
    </cofactor>
    <text evidence="5">Binds 1 Fe(2+) ion per subunit.</text>
</comment>
<keyword evidence="4 5" id="KW-0408">Iron</keyword>
<feature type="binding site" evidence="5">
    <location>
        <position position="275"/>
    </location>
    <ligand>
        <name>Fe cation</name>
        <dbReference type="ChEBI" id="CHEBI:24875"/>
        <note>catalytic</note>
    </ligand>
</feature>
<evidence type="ECO:0000256" key="1">
    <source>
        <dbReference type="ARBA" id="ARBA00006787"/>
    </source>
</evidence>
<keyword evidence="3" id="KW-0560">Oxidoreductase</keyword>
<sequence>MYSLTFVYSLIFSLSYLGVKAFNGSGSHGPPPNANPLTYGFYATAEITQPAPLEITGTIPNWLQGSLYRGAAGTWDTGNLTAEHWFDGFSRNHRFEIANGQVQYRSRNASDELVDFVRETGKLPGGSFGSDPCKIVFGAFEATFRDGIHPHGDTSSANVDVSYVPDYPGLARNTSSFGSPLETLVATTDGNYLQQIDPVTMEPIEVSTYQAANLLLNSTGRSASHPAFGSDGSVYNYLLDLSAKPPVYRVFSVSPVTGAGTILANITDAPPAYLHSLFSTDNHLILIVWQADIGKESTTLLGSLLPWNPNRKTLFYVISKRDGGVISKYASSDAFFAFHQINAFEDTSGALIIDLPTATDYHFLNSAKVDNLRANVGPNANGSSYNDLTFNFTRYLLPNHGDGAIFSNGSLITNPAIKLFSLDYQKHNIELPRINSKYYGKTYQYAYGIHTEKPGYFTDSLIKIDTVAQTSLVWSPATNHLPSEPIFVANPTGSGVEDDGVLLTVAMDAERKRSSLIVINATTMVELGRAQMPIVMAYGFHGVFA</sequence>
<accession>A0AAN6H552</accession>
<comment type="similarity">
    <text evidence="1">Belongs to the carotenoid oxygenase family.</text>
</comment>
<dbReference type="PANTHER" id="PTHR10543:SF24">
    <property type="entry name" value="CAROTENOID ISOMEROOXYGENASE"/>
    <property type="match status" value="1"/>
</dbReference>
<evidence type="ECO:0000256" key="4">
    <source>
        <dbReference type="ARBA" id="ARBA00023004"/>
    </source>
</evidence>
<evidence type="ECO:0000256" key="3">
    <source>
        <dbReference type="ARBA" id="ARBA00023002"/>
    </source>
</evidence>
<feature type="signal peptide" evidence="6">
    <location>
        <begin position="1"/>
        <end position="21"/>
    </location>
</feature>
<evidence type="ECO:0000256" key="6">
    <source>
        <dbReference type="SAM" id="SignalP"/>
    </source>
</evidence>
<comment type="caution">
    <text evidence="7">The sequence shown here is derived from an EMBL/GenBank/DDBJ whole genome shotgun (WGS) entry which is preliminary data.</text>
</comment>
<dbReference type="PANTHER" id="PTHR10543">
    <property type="entry name" value="BETA-CAROTENE DIOXYGENASE"/>
    <property type="match status" value="1"/>
</dbReference>
<dbReference type="Pfam" id="PF03055">
    <property type="entry name" value="RPE65"/>
    <property type="match status" value="1"/>
</dbReference>
<evidence type="ECO:0000256" key="5">
    <source>
        <dbReference type="PIRSR" id="PIRSR604294-1"/>
    </source>
</evidence>
<feature type="binding site" evidence="5">
    <location>
        <position position="225"/>
    </location>
    <ligand>
        <name>Fe cation</name>
        <dbReference type="ChEBI" id="CHEBI:24875"/>
        <note>catalytic</note>
    </ligand>
</feature>
<dbReference type="AlphaFoldDB" id="A0AAN6H552"/>